<evidence type="ECO:0000313" key="3">
    <source>
        <dbReference type="Proteomes" id="UP000557872"/>
    </source>
</evidence>
<reference evidence="2 3" key="1">
    <citation type="submission" date="2020-07" db="EMBL/GenBank/DDBJ databases">
        <title>Roseicoccus Jingziensis gen. nov., sp. nov., isolated from coastal seawater.</title>
        <authorList>
            <person name="Feng X."/>
        </authorList>
    </citation>
    <scope>NUCLEOTIDE SEQUENCE [LARGE SCALE GENOMIC DNA]</scope>
    <source>
        <strain evidence="2 3">N1E253</strain>
    </source>
</reference>
<sequence>MRIWHIAAGVLYVGQKNAVKSIITLGGRLTIGITVVWSVCFMCLINIGEGAVRWLSDALEVVVVGLALPLGLLGSLGVMGGGWHPILDGALIVTNFFLLGYGLSGIWRLICFFRKVFSLAGSDTRAS</sequence>
<keyword evidence="1" id="KW-0812">Transmembrane</keyword>
<dbReference type="EMBL" id="JACBAZ010000019">
    <property type="protein sequence ID" value="NWK57643.1"/>
    <property type="molecule type" value="Genomic_DNA"/>
</dbReference>
<keyword evidence="1" id="KW-0472">Membrane</keyword>
<name>A0A851GJF2_9BACT</name>
<evidence type="ECO:0000313" key="2">
    <source>
        <dbReference type="EMBL" id="NWK57643.1"/>
    </source>
</evidence>
<organism evidence="2 3">
    <name type="scientific">Oceaniferula marina</name>
    <dbReference type="NCBI Taxonomy" id="2748318"/>
    <lineage>
        <taxon>Bacteria</taxon>
        <taxon>Pseudomonadati</taxon>
        <taxon>Verrucomicrobiota</taxon>
        <taxon>Verrucomicrobiia</taxon>
        <taxon>Verrucomicrobiales</taxon>
        <taxon>Verrucomicrobiaceae</taxon>
        <taxon>Oceaniferula</taxon>
    </lineage>
</organism>
<feature type="transmembrane region" description="Helical" evidence="1">
    <location>
        <begin position="59"/>
        <end position="83"/>
    </location>
</feature>
<protein>
    <submittedName>
        <fullName evidence="2">Uncharacterized protein</fullName>
    </submittedName>
</protein>
<comment type="caution">
    <text evidence="2">The sequence shown here is derived from an EMBL/GenBank/DDBJ whole genome shotgun (WGS) entry which is preliminary data.</text>
</comment>
<feature type="transmembrane region" description="Helical" evidence="1">
    <location>
        <begin position="89"/>
        <end position="110"/>
    </location>
</feature>
<evidence type="ECO:0000256" key="1">
    <source>
        <dbReference type="SAM" id="Phobius"/>
    </source>
</evidence>
<keyword evidence="1" id="KW-1133">Transmembrane helix</keyword>
<dbReference type="Proteomes" id="UP000557872">
    <property type="component" value="Unassembled WGS sequence"/>
</dbReference>
<accession>A0A851GJF2</accession>
<keyword evidence="3" id="KW-1185">Reference proteome</keyword>
<gene>
    <name evidence="2" type="ORF">HW115_18645</name>
</gene>
<dbReference type="AlphaFoldDB" id="A0A851GJF2"/>
<proteinExistence type="predicted"/>
<feature type="transmembrane region" description="Helical" evidence="1">
    <location>
        <begin position="29"/>
        <end position="47"/>
    </location>
</feature>